<feature type="chain" id="PRO_5036883750" evidence="1">
    <location>
        <begin position="30"/>
        <end position="93"/>
    </location>
</feature>
<accession>A0A914S5J6</accession>
<sequence>MRSRHEAFTATAAISSLLMLCSFIFSVAPSPVVDSLEHLLLQRYLTVECQRESDGTKCLASSHAVNQAAKYVALSRLLATYRSFLGLKFIMRN</sequence>
<proteinExistence type="predicted"/>
<reference evidence="3" key="1">
    <citation type="submission" date="2022-11" db="UniProtKB">
        <authorList>
            <consortium name="WormBaseParasite"/>
        </authorList>
    </citation>
    <scope>IDENTIFICATION</scope>
</reference>
<keyword evidence="1" id="KW-0732">Signal</keyword>
<dbReference type="AlphaFoldDB" id="A0A914S5J6"/>
<name>A0A914S5J6_PAREQ</name>
<evidence type="ECO:0000313" key="2">
    <source>
        <dbReference type="Proteomes" id="UP000887564"/>
    </source>
</evidence>
<feature type="signal peptide" evidence="1">
    <location>
        <begin position="1"/>
        <end position="29"/>
    </location>
</feature>
<evidence type="ECO:0000256" key="1">
    <source>
        <dbReference type="SAM" id="SignalP"/>
    </source>
</evidence>
<protein>
    <submittedName>
        <fullName evidence="3">Secreted protein</fullName>
    </submittedName>
</protein>
<keyword evidence="2" id="KW-1185">Reference proteome</keyword>
<dbReference type="WBParaSite" id="PEQ_0001244401-mRNA-1">
    <property type="protein sequence ID" value="PEQ_0001244401-mRNA-1"/>
    <property type="gene ID" value="PEQ_0001244401"/>
</dbReference>
<dbReference type="Proteomes" id="UP000887564">
    <property type="component" value="Unplaced"/>
</dbReference>
<evidence type="ECO:0000313" key="3">
    <source>
        <dbReference type="WBParaSite" id="PEQ_0001244401-mRNA-1"/>
    </source>
</evidence>
<organism evidence="2 3">
    <name type="scientific">Parascaris equorum</name>
    <name type="common">Equine roundworm</name>
    <dbReference type="NCBI Taxonomy" id="6256"/>
    <lineage>
        <taxon>Eukaryota</taxon>
        <taxon>Metazoa</taxon>
        <taxon>Ecdysozoa</taxon>
        <taxon>Nematoda</taxon>
        <taxon>Chromadorea</taxon>
        <taxon>Rhabditida</taxon>
        <taxon>Spirurina</taxon>
        <taxon>Ascaridomorpha</taxon>
        <taxon>Ascaridoidea</taxon>
        <taxon>Ascarididae</taxon>
        <taxon>Parascaris</taxon>
    </lineage>
</organism>